<protein>
    <recommendedName>
        <fullName evidence="3">Phage XkdN-like protein</fullName>
    </recommendedName>
</protein>
<dbReference type="Pfam" id="PF08890">
    <property type="entry name" value="Phage_TAC_5"/>
    <property type="match status" value="1"/>
</dbReference>
<dbReference type="Gene3D" id="3.30.2220.30">
    <property type="match status" value="1"/>
</dbReference>
<dbReference type="RefSeq" id="WP_003409157.1">
    <property type="nucleotide sequence ID" value="NZ_ACOM01000005.1"/>
</dbReference>
<dbReference type="EMBL" id="ACOM01000005">
    <property type="protein sequence ID" value="EEP53907.1"/>
    <property type="molecule type" value="Genomic_DNA"/>
</dbReference>
<dbReference type="eggNOG" id="ENOG50325B5">
    <property type="taxonomic scope" value="Bacteria"/>
</dbReference>
<evidence type="ECO:0000313" key="2">
    <source>
        <dbReference type="Proteomes" id="UP000003081"/>
    </source>
</evidence>
<dbReference type="Proteomes" id="UP000003081">
    <property type="component" value="Unassembled WGS sequence"/>
</dbReference>
<dbReference type="AlphaFoldDB" id="C4IK98"/>
<dbReference type="InterPro" id="IPR014986">
    <property type="entry name" value="XkdN-like"/>
</dbReference>
<sequence length="131" mass="14574">MQLTIENLLESKGIIEGETGVKTTNLGIKRLGGEITIQSLDPKKLEQILKEANSGKSTLELNKKIIYMSVIDPNLKDNELLKGYGCKNNPYEIVEKIFTITEIGIIADKIAKLNGLDDVKNLEDFVVEIKN</sequence>
<name>C4IK98_CLOBU</name>
<accession>C4IK98</accession>
<evidence type="ECO:0008006" key="3">
    <source>
        <dbReference type="Google" id="ProtNLM"/>
    </source>
</evidence>
<reference evidence="1 2" key="1">
    <citation type="submission" date="2009-08" db="EMBL/GenBank/DDBJ databases">
        <authorList>
            <person name="Shrivastava S."/>
            <person name="Brinkac L.B."/>
            <person name="Brown J.L."/>
            <person name="Bruce D.B."/>
            <person name="Detter C."/>
            <person name="Green L.D."/>
            <person name="Munk C.A."/>
            <person name="Rogers Y.C."/>
            <person name="Tapia R."/>
            <person name="Sims D.R."/>
            <person name="Smith L.A."/>
            <person name="Smith T.J."/>
            <person name="Sutton G."/>
            <person name="Brettin T."/>
        </authorList>
    </citation>
    <scope>NUCLEOTIDE SEQUENCE [LARGE SCALE GENOMIC DNA]</scope>
    <source>
        <strain evidence="2">E4 str. BoNT E BL5262</strain>
    </source>
</reference>
<evidence type="ECO:0000313" key="1">
    <source>
        <dbReference type="EMBL" id="EEP53907.1"/>
    </source>
</evidence>
<keyword evidence="2" id="KW-1185">Reference proteome</keyword>
<proteinExistence type="predicted"/>
<organism evidence="1 2">
    <name type="scientific">Clostridium butyricum E4 str. BoNT E BL5262</name>
    <dbReference type="NCBI Taxonomy" id="632245"/>
    <lineage>
        <taxon>Bacteria</taxon>
        <taxon>Bacillati</taxon>
        <taxon>Bacillota</taxon>
        <taxon>Clostridia</taxon>
        <taxon>Eubacteriales</taxon>
        <taxon>Clostridiaceae</taxon>
        <taxon>Clostridium</taxon>
    </lineage>
</organism>
<dbReference type="HOGENOM" id="CLU_151180_0_0_9"/>
<gene>
    <name evidence="1" type="ORF">CLP_1281</name>
</gene>
<comment type="caution">
    <text evidence="1">The sequence shown here is derived from an EMBL/GenBank/DDBJ whole genome shotgun (WGS) entry which is preliminary data.</text>
</comment>
<dbReference type="InterPro" id="IPR038559">
    <property type="entry name" value="XkdN-like_sf"/>
</dbReference>